<dbReference type="InterPro" id="IPR000626">
    <property type="entry name" value="Ubiquitin-like_dom"/>
</dbReference>
<dbReference type="AlphaFoldDB" id="A0A5A8CBG3"/>
<evidence type="ECO:0000259" key="14">
    <source>
        <dbReference type="PROSITE" id="PS51399"/>
    </source>
</evidence>
<accession>A0A5A8CBG3</accession>
<organism evidence="15 16">
    <name type="scientific">Cafeteria roenbergensis</name>
    <name type="common">Marine flagellate</name>
    <dbReference type="NCBI Taxonomy" id="33653"/>
    <lineage>
        <taxon>Eukaryota</taxon>
        <taxon>Sar</taxon>
        <taxon>Stramenopiles</taxon>
        <taxon>Bigyra</taxon>
        <taxon>Opalozoa</taxon>
        <taxon>Bicosoecida</taxon>
        <taxon>Cafeteriaceae</taxon>
        <taxon>Cafeteria</taxon>
    </lineage>
</organism>
<dbReference type="InterPro" id="IPR012989">
    <property type="entry name" value="SEP_domain"/>
</dbReference>
<feature type="domain" description="SEP" evidence="14">
    <location>
        <begin position="267"/>
        <end position="331"/>
    </location>
</feature>
<comment type="function">
    <text evidence="5">May be involved in the reorganization of actin cytoskeleton mediated by RND1, RND2 and RND3. Promotes RHOA activation mediated by GNA12 and GNA13.</text>
</comment>
<dbReference type="CDD" id="cd17077">
    <property type="entry name" value="UBX_UBXN11"/>
    <property type="match status" value="1"/>
</dbReference>
<feature type="coiled-coil region" evidence="10">
    <location>
        <begin position="138"/>
        <end position="189"/>
    </location>
</feature>
<evidence type="ECO:0000256" key="11">
    <source>
        <dbReference type="SAM" id="MobiDB-lite"/>
    </source>
</evidence>
<dbReference type="SUPFAM" id="SSF54236">
    <property type="entry name" value="Ubiquitin-like"/>
    <property type="match status" value="1"/>
</dbReference>
<dbReference type="InterPro" id="IPR036241">
    <property type="entry name" value="NSFL1C_SEP_dom_sf"/>
</dbReference>
<evidence type="ECO:0000313" key="15">
    <source>
        <dbReference type="EMBL" id="KAA0150265.1"/>
    </source>
</evidence>
<keyword evidence="4" id="KW-0206">Cytoskeleton</keyword>
<dbReference type="GO" id="GO:0005856">
    <property type="term" value="C:cytoskeleton"/>
    <property type="evidence" value="ECO:0007669"/>
    <property type="project" value="UniProtKB-SubCell"/>
</dbReference>
<keyword evidence="3 10" id="KW-0175">Coiled coil</keyword>
<keyword evidence="2" id="KW-0963">Cytoplasm</keyword>
<dbReference type="FunFam" id="3.30.420.210:FF:000003">
    <property type="entry name" value="UBX domain protein 11"/>
    <property type="match status" value="1"/>
</dbReference>
<dbReference type="Gene3D" id="3.10.20.90">
    <property type="entry name" value="Phosphatidylinositol 3-kinase Catalytic Subunit, Chain A, domain 1"/>
    <property type="match status" value="1"/>
</dbReference>
<dbReference type="InterPro" id="IPR001012">
    <property type="entry name" value="UBX_dom"/>
</dbReference>
<feature type="region of interest" description="Disordered" evidence="11">
    <location>
        <begin position="64"/>
        <end position="92"/>
    </location>
</feature>
<feature type="domain" description="Ubiquitin-like" evidence="13">
    <location>
        <begin position="506"/>
        <end position="583"/>
    </location>
</feature>
<proteinExistence type="predicted"/>
<evidence type="ECO:0000256" key="7">
    <source>
        <dbReference type="ARBA" id="ARBA00073759"/>
    </source>
</evidence>
<dbReference type="PROSITE" id="PS51399">
    <property type="entry name" value="SEP"/>
    <property type="match status" value="1"/>
</dbReference>
<evidence type="ECO:0000259" key="12">
    <source>
        <dbReference type="PROSITE" id="PS50033"/>
    </source>
</evidence>
<protein>
    <recommendedName>
        <fullName evidence="7">UBX domain-containing protein 11</fullName>
    </recommendedName>
    <alternativeName>
        <fullName evidence="9">Socius</fullName>
    </alternativeName>
    <alternativeName>
        <fullName evidence="8">UBX domain-containing protein 5</fullName>
    </alternativeName>
</protein>
<dbReference type="Pfam" id="PF00789">
    <property type="entry name" value="UBX"/>
    <property type="match status" value="1"/>
</dbReference>
<feature type="compositionally biased region" description="Low complexity" evidence="11">
    <location>
        <begin position="336"/>
        <end position="374"/>
    </location>
</feature>
<dbReference type="EMBL" id="VLTM01000126">
    <property type="protein sequence ID" value="KAA0150265.1"/>
    <property type="molecule type" value="Genomic_DNA"/>
</dbReference>
<gene>
    <name evidence="15" type="ORF">FNF31_07073</name>
</gene>
<reference evidence="15 16" key="1">
    <citation type="submission" date="2019-07" db="EMBL/GenBank/DDBJ databases">
        <title>Genomes of Cafeteria roenbergensis.</title>
        <authorList>
            <person name="Fischer M.G."/>
            <person name="Hackl T."/>
            <person name="Roman M."/>
        </authorList>
    </citation>
    <scope>NUCLEOTIDE SEQUENCE [LARGE SCALE GENOMIC DNA]</scope>
    <source>
        <strain evidence="15 16">Cflag</strain>
    </source>
</reference>
<sequence length="583" mass="61118">MASDDVKNKAAAARARMNIPRYRRETPEAAISRITGGVAGAGDGDEFERRAFASILGGISRPGARGGGVASSLAPTTGRPSRPGVGPPLSKAAHRPAVARVAGDSSSSELQAQRELATALTERLRVVESSQRKLRSELAAKDSELLGLRREVAELRAAQERARLSGDELGSAQEESASLRRERNALQKQVADMEAFLNEYGLVWVGSDGNGGTRPGEASTPTSYTGFDLALDFGVLAARVRELNALAGGEGAKKVVTRGGVSRLEEAESVPLTVWKDGLMLWRGPFRPVASEEAQAFLRDVLDGFFPSELKERYADGVLFKLIDKSSLTFAEDKAASGGAAPPSGGFAGRGRAMGSRPSGAASGAQGGDSEQQAGSNLLAAASAADRPGVAKMTTLADVGDAHLSLAGPMGKEAFLAQMPASVVRSGRVIKVREGLGDLMGASSAAERPDVVIARTPVVEALRGTTGSDDGSSSGDTHALMSSTFRPAPLASEGQDAALSSDDKVTTLVIRSDSGRQTLVVKLRYDDTVGDLRAYVDRYRAKSSSYDLVTAFPRRAYTDASQTLQDAGLVPNAKLMIQTRSRE</sequence>
<evidence type="ECO:0000313" key="16">
    <source>
        <dbReference type="Proteomes" id="UP000325113"/>
    </source>
</evidence>
<comment type="subcellular location">
    <subcellularLocation>
        <location evidence="1">Cytoplasm</location>
        <location evidence="1">Cytoskeleton</location>
    </subcellularLocation>
</comment>
<dbReference type="PROSITE" id="PS50033">
    <property type="entry name" value="UBX"/>
    <property type="match status" value="1"/>
</dbReference>
<evidence type="ECO:0000259" key="13">
    <source>
        <dbReference type="PROSITE" id="PS50053"/>
    </source>
</evidence>
<dbReference type="PROSITE" id="PS50053">
    <property type="entry name" value="UBIQUITIN_2"/>
    <property type="match status" value="1"/>
</dbReference>
<evidence type="ECO:0000256" key="3">
    <source>
        <dbReference type="ARBA" id="ARBA00023054"/>
    </source>
</evidence>
<name>A0A5A8CBG3_CAFRO</name>
<evidence type="ECO:0000256" key="6">
    <source>
        <dbReference type="ARBA" id="ARBA00062345"/>
    </source>
</evidence>
<dbReference type="PANTHER" id="PTHR23333">
    <property type="entry name" value="UBX DOMAIN CONTAINING PROTEIN"/>
    <property type="match status" value="1"/>
</dbReference>
<dbReference type="Pfam" id="PF08059">
    <property type="entry name" value="SEP"/>
    <property type="match status" value="1"/>
</dbReference>
<feature type="region of interest" description="Disordered" evidence="11">
    <location>
        <begin position="335"/>
        <end position="374"/>
    </location>
</feature>
<evidence type="ECO:0000256" key="1">
    <source>
        <dbReference type="ARBA" id="ARBA00004245"/>
    </source>
</evidence>
<dbReference type="Proteomes" id="UP000325113">
    <property type="component" value="Unassembled WGS sequence"/>
</dbReference>
<dbReference type="SUPFAM" id="SSF102848">
    <property type="entry name" value="NSFL1 (p97 ATPase) cofactor p47, SEP domain"/>
    <property type="match status" value="1"/>
</dbReference>
<evidence type="ECO:0000256" key="2">
    <source>
        <dbReference type="ARBA" id="ARBA00022490"/>
    </source>
</evidence>
<dbReference type="PANTHER" id="PTHR23333:SF4">
    <property type="entry name" value="UBX DOMAIN-CONTAINING PROTEIN 11"/>
    <property type="match status" value="1"/>
</dbReference>
<comment type="caution">
    <text evidence="15">The sequence shown here is derived from an EMBL/GenBank/DDBJ whole genome shotgun (WGS) entry which is preliminary data.</text>
</comment>
<evidence type="ECO:0000256" key="8">
    <source>
        <dbReference type="ARBA" id="ARBA00075811"/>
    </source>
</evidence>
<dbReference type="GO" id="GO:0043161">
    <property type="term" value="P:proteasome-mediated ubiquitin-dependent protein catabolic process"/>
    <property type="evidence" value="ECO:0007669"/>
    <property type="project" value="TreeGrafter"/>
</dbReference>
<feature type="domain" description="UBX" evidence="12">
    <location>
        <begin position="501"/>
        <end position="577"/>
    </location>
</feature>
<dbReference type="GO" id="GO:0043130">
    <property type="term" value="F:ubiquitin binding"/>
    <property type="evidence" value="ECO:0007669"/>
    <property type="project" value="TreeGrafter"/>
</dbReference>
<comment type="subunit">
    <text evidence="6">Interacts with GNA12, GNA13, RND1, RND2 and RND3.</text>
</comment>
<dbReference type="InterPro" id="IPR029071">
    <property type="entry name" value="Ubiquitin-like_domsf"/>
</dbReference>
<evidence type="ECO:0000256" key="4">
    <source>
        <dbReference type="ARBA" id="ARBA00023212"/>
    </source>
</evidence>
<evidence type="ECO:0000256" key="10">
    <source>
        <dbReference type="SAM" id="Coils"/>
    </source>
</evidence>
<evidence type="ECO:0000256" key="9">
    <source>
        <dbReference type="ARBA" id="ARBA00081109"/>
    </source>
</evidence>
<dbReference type="Gene3D" id="3.30.420.210">
    <property type="entry name" value="SEP domain"/>
    <property type="match status" value="1"/>
</dbReference>
<evidence type="ECO:0000256" key="5">
    <source>
        <dbReference type="ARBA" id="ARBA00059434"/>
    </source>
</evidence>